<name>A0ABN2GNE1_9ACTN</name>
<dbReference type="RefSeq" id="WP_163571336.1">
    <property type="nucleotide sequence ID" value="NZ_BAAANY010000008.1"/>
</dbReference>
<dbReference type="SUPFAM" id="SSF50475">
    <property type="entry name" value="FMN-binding split barrel"/>
    <property type="match status" value="1"/>
</dbReference>
<evidence type="ECO:0000313" key="3">
    <source>
        <dbReference type="Proteomes" id="UP001500618"/>
    </source>
</evidence>
<keyword evidence="1" id="KW-0560">Oxidoreductase</keyword>
<dbReference type="InterPro" id="IPR012349">
    <property type="entry name" value="Split_barrel_FMN-bd"/>
</dbReference>
<protein>
    <submittedName>
        <fullName evidence="2">TIGR03618 family F420-dependent PPOX class oxidoreductase</fullName>
    </submittedName>
</protein>
<proteinExistence type="predicted"/>
<evidence type="ECO:0000256" key="1">
    <source>
        <dbReference type="ARBA" id="ARBA00023002"/>
    </source>
</evidence>
<gene>
    <name evidence="2" type="ORF">GCM10009765_24390</name>
</gene>
<dbReference type="Gene3D" id="2.30.110.10">
    <property type="entry name" value="Electron Transport, Fmn-binding Protein, Chain A"/>
    <property type="match status" value="1"/>
</dbReference>
<keyword evidence="3" id="KW-1185">Reference proteome</keyword>
<comment type="caution">
    <text evidence="2">The sequence shown here is derived from an EMBL/GenBank/DDBJ whole genome shotgun (WGS) entry which is preliminary data.</text>
</comment>
<dbReference type="EMBL" id="BAAANY010000008">
    <property type="protein sequence ID" value="GAA1674169.1"/>
    <property type="molecule type" value="Genomic_DNA"/>
</dbReference>
<dbReference type="InterPro" id="IPR052019">
    <property type="entry name" value="F420H2_bilvrd_red/Heme_oxyg"/>
</dbReference>
<dbReference type="PANTHER" id="PTHR35176">
    <property type="entry name" value="HEME OXYGENASE HI_0854-RELATED"/>
    <property type="match status" value="1"/>
</dbReference>
<organism evidence="2 3">
    <name type="scientific">Fodinicola feengrottensis</name>
    <dbReference type="NCBI Taxonomy" id="435914"/>
    <lineage>
        <taxon>Bacteria</taxon>
        <taxon>Bacillati</taxon>
        <taxon>Actinomycetota</taxon>
        <taxon>Actinomycetes</taxon>
        <taxon>Mycobacteriales</taxon>
        <taxon>Fodinicola</taxon>
    </lineage>
</organism>
<dbReference type="PANTHER" id="PTHR35176:SF2">
    <property type="entry name" value="F420H(2)-DEPENDENT REDUCTASE RV1155"/>
    <property type="match status" value="1"/>
</dbReference>
<accession>A0ABN2GNE1</accession>
<dbReference type="Proteomes" id="UP001500618">
    <property type="component" value="Unassembled WGS sequence"/>
</dbReference>
<sequence>MKDLSGFRQLVAGEHGLVTVTTLRKDGTIQASVVNASVVDHPLTGEPVVAFVAIGGVNKLSNLRERPRANVAIRVGWKWAAVEGPVRLIGPDDPAEGVDAERLRLLLREIFTAAGGTHDDFDTYDKVMRDERRVAVLVTPERSVGHV</sequence>
<reference evidence="2 3" key="1">
    <citation type="journal article" date="2019" name="Int. J. Syst. Evol. Microbiol.">
        <title>The Global Catalogue of Microorganisms (GCM) 10K type strain sequencing project: providing services to taxonomists for standard genome sequencing and annotation.</title>
        <authorList>
            <consortium name="The Broad Institute Genomics Platform"/>
            <consortium name="The Broad Institute Genome Sequencing Center for Infectious Disease"/>
            <person name="Wu L."/>
            <person name="Ma J."/>
        </authorList>
    </citation>
    <scope>NUCLEOTIDE SEQUENCE [LARGE SCALE GENOMIC DNA]</scope>
    <source>
        <strain evidence="2 3">JCM 14718</strain>
    </source>
</reference>
<evidence type="ECO:0000313" key="2">
    <source>
        <dbReference type="EMBL" id="GAA1674169.1"/>
    </source>
</evidence>